<gene>
    <name evidence="1" type="ORF">BIU88_04575</name>
</gene>
<name>A0A1D8D3C4_CHLLM</name>
<dbReference type="Proteomes" id="UP000095185">
    <property type="component" value="Chromosome"/>
</dbReference>
<keyword evidence="2" id="KW-1185">Reference proteome</keyword>
<evidence type="ECO:0000313" key="2">
    <source>
        <dbReference type="Proteomes" id="UP000095185"/>
    </source>
</evidence>
<evidence type="ECO:0000313" key="1">
    <source>
        <dbReference type="EMBL" id="AOS83477.1"/>
    </source>
</evidence>
<sequence>MTTSLIFIYSTDSGTASALLDTGHKALSPSTYHCSLCELTQDTLGEKVRWREFRTSIGLPMEFFHRDEFERKYDLAFDYPVILRKNDKIEILLNKERIDKISNLDDLIDTIRQEMAKTA</sequence>
<dbReference type="OrthoDB" id="572467at2"/>
<reference evidence="1" key="1">
    <citation type="submission" date="2016-09" db="EMBL/GenBank/DDBJ databases">
        <title>Genome sequence of Chlorobaculum limnaeum.</title>
        <authorList>
            <person name="Liu Z."/>
            <person name="Tank M."/>
            <person name="Bryant D.A."/>
        </authorList>
    </citation>
    <scope>NUCLEOTIDE SEQUENCE [LARGE SCALE GENOMIC DNA]</scope>
    <source>
        <strain evidence="1">DSM 1677</strain>
    </source>
</reference>
<organism evidence="1 2">
    <name type="scientific">Chlorobaculum limnaeum</name>
    <dbReference type="NCBI Taxonomy" id="274537"/>
    <lineage>
        <taxon>Bacteria</taxon>
        <taxon>Pseudomonadati</taxon>
        <taxon>Chlorobiota</taxon>
        <taxon>Chlorobiia</taxon>
        <taxon>Chlorobiales</taxon>
        <taxon>Chlorobiaceae</taxon>
        <taxon>Chlorobaculum</taxon>
    </lineage>
</organism>
<accession>A0A1D8D3C4</accession>
<proteinExistence type="predicted"/>
<dbReference type="STRING" id="274537.BIU88_04575"/>
<protein>
    <submittedName>
        <fullName evidence="1">GTPase</fullName>
    </submittedName>
</protein>
<dbReference type="RefSeq" id="WP_069809195.1">
    <property type="nucleotide sequence ID" value="NZ_CP017305.1"/>
</dbReference>
<dbReference type="EMBL" id="CP017305">
    <property type="protein sequence ID" value="AOS83477.1"/>
    <property type="molecule type" value="Genomic_DNA"/>
</dbReference>
<dbReference type="KEGG" id="clz:BIU88_04575"/>
<dbReference type="AlphaFoldDB" id="A0A1D8D3C4"/>